<name>A0ABU4GD50_9BACL</name>
<dbReference type="SUPFAM" id="SSF47240">
    <property type="entry name" value="Ferritin-like"/>
    <property type="match status" value="1"/>
</dbReference>
<evidence type="ECO:0000259" key="1">
    <source>
        <dbReference type="Pfam" id="PF02915"/>
    </source>
</evidence>
<keyword evidence="3" id="KW-1185">Reference proteome</keyword>
<protein>
    <submittedName>
        <fullName evidence="2">Ferritin-like domain-containing protein</fullName>
    </submittedName>
</protein>
<dbReference type="InterPro" id="IPR003251">
    <property type="entry name" value="Rr_diiron-bd_dom"/>
</dbReference>
<proteinExistence type="predicted"/>
<comment type="caution">
    <text evidence="2">The sequence shown here is derived from an EMBL/GenBank/DDBJ whole genome shotgun (WGS) entry which is preliminary data.</text>
</comment>
<evidence type="ECO:0000313" key="3">
    <source>
        <dbReference type="Proteomes" id="UP001282284"/>
    </source>
</evidence>
<reference evidence="2 3" key="1">
    <citation type="submission" date="2023-06" db="EMBL/GenBank/DDBJ databases">
        <title>Sporosarcina sp. nov., isolated from Korean traditional fermented seafood 'Jeotgal'.</title>
        <authorList>
            <person name="Yang A.I."/>
            <person name="Shin N.-R."/>
        </authorList>
    </citation>
    <scope>NUCLEOTIDE SEQUENCE [LARGE SCALE GENOMIC DNA]</scope>
    <source>
        <strain evidence="2 3">KCTC13119</strain>
    </source>
</reference>
<evidence type="ECO:0000313" key="2">
    <source>
        <dbReference type="EMBL" id="MDW0114919.1"/>
    </source>
</evidence>
<dbReference type="Proteomes" id="UP001282284">
    <property type="component" value="Unassembled WGS sequence"/>
</dbReference>
<feature type="domain" description="Rubrerythrin diiron-binding" evidence="1">
    <location>
        <begin position="11"/>
        <end position="100"/>
    </location>
</feature>
<dbReference type="InterPro" id="IPR009078">
    <property type="entry name" value="Ferritin-like_SF"/>
</dbReference>
<dbReference type="Gene3D" id="1.20.1260.10">
    <property type="match status" value="1"/>
</dbReference>
<gene>
    <name evidence="2" type="ORF">QT711_17110</name>
</gene>
<organism evidence="2 3">
    <name type="scientific">Sporosarcina saromensis</name>
    <dbReference type="NCBI Taxonomy" id="359365"/>
    <lineage>
        <taxon>Bacteria</taxon>
        <taxon>Bacillati</taxon>
        <taxon>Bacillota</taxon>
        <taxon>Bacilli</taxon>
        <taxon>Bacillales</taxon>
        <taxon>Caryophanaceae</taxon>
        <taxon>Sporosarcina</taxon>
    </lineage>
</organism>
<dbReference type="InterPro" id="IPR012347">
    <property type="entry name" value="Ferritin-like"/>
</dbReference>
<sequence>MRKGADVFVDQLKQAIQNEYKDYHFYKSMYEQTKDPLWRDFIQHMIEDEKSHYEMFQQLYYMLTGTFVQNPKKPIPCYNFKECVKQALVDELEAVEMYKEMLLTIPIQQAYNPLFIAMHDEMEHAIRMSTIYNSLR</sequence>
<dbReference type="RefSeq" id="WP_317946316.1">
    <property type="nucleotide sequence ID" value="NZ_JAUBDI010000024.1"/>
</dbReference>
<dbReference type="Pfam" id="PF02915">
    <property type="entry name" value="Rubrerythrin"/>
    <property type="match status" value="1"/>
</dbReference>
<dbReference type="EMBL" id="JAUBDI010000024">
    <property type="protein sequence ID" value="MDW0114919.1"/>
    <property type="molecule type" value="Genomic_DNA"/>
</dbReference>
<accession>A0ABU4GD50</accession>
<dbReference type="CDD" id="cd00657">
    <property type="entry name" value="Ferritin_like"/>
    <property type="match status" value="1"/>
</dbReference>